<evidence type="ECO:0000256" key="1">
    <source>
        <dbReference type="ARBA" id="ARBA00004196"/>
    </source>
</evidence>
<comment type="subcellular location">
    <subcellularLocation>
        <location evidence="1">Cell envelope</location>
    </subcellularLocation>
</comment>
<dbReference type="Proteomes" id="UP000050898">
    <property type="component" value="Unassembled WGS sequence"/>
</dbReference>
<evidence type="ECO:0000259" key="5">
    <source>
        <dbReference type="SMART" id="SM00062"/>
    </source>
</evidence>
<name>J0L1F5_9LACO</name>
<evidence type="ECO:0000313" key="7">
    <source>
        <dbReference type="Proteomes" id="UP000050898"/>
    </source>
</evidence>
<gene>
    <name evidence="6" type="ORF">FD00_GL001905</name>
</gene>
<comment type="caution">
    <text evidence="6">The sequence shown here is derived from an EMBL/GenBank/DDBJ whole genome shotgun (WGS) entry which is preliminary data.</text>
</comment>
<dbReference type="RefSeq" id="WP_003687458.1">
    <property type="nucleotide sequence ID" value="NZ_AKKT01000016.1"/>
</dbReference>
<organism evidence="6 7">
    <name type="scientific">Liquorilactobacillus mali KCTC 3596 = DSM 20444</name>
    <dbReference type="NCBI Taxonomy" id="1046596"/>
    <lineage>
        <taxon>Bacteria</taxon>
        <taxon>Bacillati</taxon>
        <taxon>Bacillota</taxon>
        <taxon>Bacilli</taxon>
        <taxon>Lactobacillales</taxon>
        <taxon>Lactobacillaceae</taxon>
        <taxon>Liquorilactobacillus</taxon>
    </lineage>
</organism>
<evidence type="ECO:0000256" key="4">
    <source>
        <dbReference type="RuleBase" id="RU003744"/>
    </source>
</evidence>
<evidence type="ECO:0000313" key="6">
    <source>
        <dbReference type="EMBL" id="KRN08748.1"/>
    </source>
</evidence>
<dbReference type="PATRIC" id="fig|1046596.6.peg.2001"/>
<dbReference type="InterPro" id="IPR001638">
    <property type="entry name" value="Solute-binding_3/MltF_N"/>
</dbReference>
<dbReference type="PROSITE" id="PS51257">
    <property type="entry name" value="PROKAR_LIPOPROTEIN"/>
    <property type="match status" value="1"/>
</dbReference>
<accession>J0L1F5</accession>
<dbReference type="AlphaFoldDB" id="J0L1F5"/>
<dbReference type="PANTHER" id="PTHR35936:SF17">
    <property type="entry name" value="ARGININE-BINDING EXTRACELLULAR PROTEIN ARTP"/>
    <property type="match status" value="1"/>
</dbReference>
<evidence type="ECO:0000256" key="2">
    <source>
        <dbReference type="ARBA" id="ARBA00010333"/>
    </source>
</evidence>
<dbReference type="GeneID" id="98316052"/>
<keyword evidence="7" id="KW-1185">Reference proteome</keyword>
<dbReference type="InterPro" id="IPR018313">
    <property type="entry name" value="SBP_3_CS"/>
</dbReference>
<dbReference type="EMBL" id="AYYH01000051">
    <property type="protein sequence ID" value="KRN08748.1"/>
    <property type="molecule type" value="Genomic_DNA"/>
</dbReference>
<evidence type="ECO:0000256" key="3">
    <source>
        <dbReference type="ARBA" id="ARBA00022729"/>
    </source>
</evidence>
<proteinExistence type="inferred from homology"/>
<comment type="similarity">
    <text evidence="2 4">Belongs to the bacterial solute-binding protein 3 family.</text>
</comment>
<protein>
    <submittedName>
        <fullName evidence="6">Family 3 extracellular solute-binding protein</fullName>
    </submittedName>
</protein>
<dbReference type="SUPFAM" id="SSF53850">
    <property type="entry name" value="Periplasmic binding protein-like II"/>
    <property type="match status" value="1"/>
</dbReference>
<sequence>MVKSFRSIFCLTIAVALSIVFLVGCSSKSTSTSALVPKKLVNSGYLTYGTAATFPPFEYMDGKNYKGFDIDMAKEIAKEMNLKVKTQSMDFNGLIPALTGNRIDIINSAMYENATRKKQVDFIPYLKISNDIVTKKTTKEKFKSLAALSGKTVAVTQGAIEAVYVNQENIKLKKAGKAVIKELSLPKASDTYVAVKNGRADAFLDSSPGVAYLMKKEPNTYKIQASFGEKTTIGIAVNKNNKDMKVKITKAIKKLNKSGKFNKLMAKYDLPKELNYYK</sequence>
<dbReference type="CDD" id="cd01004">
    <property type="entry name" value="PBP2_MidA_like"/>
    <property type="match status" value="1"/>
</dbReference>
<dbReference type="Pfam" id="PF00497">
    <property type="entry name" value="SBP_bac_3"/>
    <property type="match status" value="1"/>
</dbReference>
<reference evidence="6 7" key="1">
    <citation type="journal article" date="2015" name="Genome Announc.">
        <title>Expanding the biotechnology potential of lactobacilli through comparative genomics of 213 strains and associated genera.</title>
        <authorList>
            <person name="Sun Z."/>
            <person name="Harris H.M."/>
            <person name="McCann A."/>
            <person name="Guo C."/>
            <person name="Argimon S."/>
            <person name="Zhang W."/>
            <person name="Yang X."/>
            <person name="Jeffery I.B."/>
            <person name="Cooney J.C."/>
            <person name="Kagawa T.F."/>
            <person name="Liu W."/>
            <person name="Song Y."/>
            <person name="Salvetti E."/>
            <person name="Wrobel A."/>
            <person name="Rasinkangas P."/>
            <person name="Parkhill J."/>
            <person name="Rea M.C."/>
            <person name="O'Sullivan O."/>
            <person name="Ritari J."/>
            <person name="Douillard F.P."/>
            <person name="Paul Ross R."/>
            <person name="Yang R."/>
            <person name="Briner A.E."/>
            <person name="Felis G.E."/>
            <person name="de Vos W.M."/>
            <person name="Barrangou R."/>
            <person name="Klaenhammer T.R."/>
            <person name="Caufield P.W."/>
            <person name="Cui Y."/>
            <person name="Zhang H."/>
            <person name="O'Toole P.W."/>
        </authorList>
    </citation>
    <scope>NUCLEOTIDE SEQUENCE [LARGE SCALE GENOMIC DNA]</scope>
    <source>
        <strain evidence="6 7">DSM 20444</strain>
    </source>
</reference>
<dbReference type="Gene3D" id="3.40.190.10">
    <property type="entry name" value="Periplasmic binding protein-like II"/>
    <property type="match status" value="2"/>
</dbReference>
<dbReference type="PROSITE" id="PS01039">
    <property type="entry name" value="SBP_BACTERIAL_3"/>
    <property type="match status" value="1"/>
</dbReference>
<keyword evidence="3" id="KW-0732">Signal</keyword>
<dbReference type="PANTHER" id="PTHR35936">
    <property type="entry name" value="MEMBRANE-BOUND LYTIC MUREIN TRANSGLYCOSYLASE F"/>
    <property type="match status" value="1"/>
</dbReference>
<dbReference type="GO" id="GO:0030313">
    <property type="term" value="C:cell envelope"/>
    <property type="evidence" value="ECO:0007669"/>
    <property type="project" value="UniProtKB-SubCell"/>
</dbReference>
<dbReference type="OrthoDB" id="115856at2"/>
<dbReference type="SMART" id="SM00062">
    <property type="entry name" value="PBPb"/>
    <property type="match status" value="1"/>
</dbReference>
<feature type="domain" description="Solute-binding protein family 3/N-terminal" evidence="5">
    <location>
        <begin position="45"/>
        <end position="272"/>
    </location>
</feature>